<proteinExistence type="predicted"/>
<reference evidence="1 2" key="1">
    <citation type="submission" date="2017-04" db="EMBL/GenBank/DDBJ databases">
        <authorList>
            <person name="Varghese N."/>
            <person name="Submissions S."/>
        </authorList>
    </citation>
    <scope>NUCLEOTIDE SEQUENCE [LARGE SCALE GENOMIC DNA]</scope>
    <source>
        <strain evidence="1 2">J12</strain>
    </source>
</reference>
<comment type="caution">
    <text evidence="1">The sequence shown here is derived from an EMBL/GenBank/DDBJ whole genome shotgun (WGS) entry which is preliminary data.</text>
</comment>
<evidence type="ECO:0000313" key="1">
    <source>
        <dbReference type="EMBL" id="SME92351.1"/>
    </source>
</evidence>
<organism evidence="1 2">
    <name type="scientific">Paenibacillus barengoltzii J12</name>
    <dbReference type="NCBI Taxonomy" id="935846"/>
    <lineage>
        <taxon>Bacteria</taxon>
        <taxon>Bacillati</taxon>
        <taxon>Bacillota</taxon>
        <taxon>Bacilli</taxon>
        <taxon>Bacillales</taxon>
        <taxon>Paenibacillaceae</taxon>
        <taxon>Paenibacillus</taxon>
    </lineage>
</organism>
<accession>A0ABY1LS08</accession>
<dbReference type="Proteomes" id="UP000192939">
    <property type="component" value="Unassembled WGS sequence"/>
</dbReference>
<keyword evidence="2" id="KW-1185">Reference proteome</keyword>
<protein>
    <submittedName>
        <fullName evidence="1">Uncharacterized protein</fullName>
    </submittedName>
</protein>
<evidence type="ECO:0000313" key="2">
    <source>
        <dbReference type="Proteomes" id="UP000192939"/>
    </source>
</evidence>
<gene>
    <name evidence="1" type="ORF">SAMN02744124_00228</name>
</gene>
<name>A0ABY1LS08_9BACL</name>
<dbReference type="EMBL" id="FXAE01000001">
    <property type="protein sequence ID" value="SME92351.1"/>
    <property type="molecule type" value="Genomic_DNA"/>
</dbReference>
<sequence length="45" mass="5063">MHKLSLLRPKGAAFLFLEGITLQMLTTIIMTKPCFDLIELESALN</sequence>